<dbReference type="Gene3D" id="3.40.50.1390">
    <property type="entry name" value="Resolvase, N-terminal catalytic domain"/>
    <property type="match status" value="1"/>
</dbReference>
<dbReference type="Pfam" id="PF00239">
    <property type="entry name" value="Resolvase"/>
    <property type="match status" value="1"/>
</dbReference>
<dbReference type="OrthoDB" id="1094757at2"/>
<dbReference type="PROSITE" id="PS51737">
    <property type="entry name" value="RECOMBINASE_DNA_BIND"/>
    <property type="match status" value="1"/>
</dbReference>
<protein>
    <submittedName>
        <fullName evidence="2">Recombinase</fullName>
    </submittedName>
</protein>
<dbReference type="GO" id="GO:0000150">
    <property type="term" value="F:DNA strand exchange activity"/>
    <property type="evidence" value="ECO:0007669"/>
    <property type="project" value="InterPro"/>
</dbReference>
<dbReference type="Proteomes" id="UP000007488">
    <property type="component" value="Chromosome"/>
</dbReference>
<accession>F0SXC9</accession>
<name>F0SXC9_SYNGF</name>
<dbReference type="KEGG" id="sgy:Sgly_0308"/>
<organism evidence="2 3">
    <name type="scientific">Syntrophobotulus glycolicus (strain DSM 8271 / FlGlyR)</name>
    <dbReference type="NCBI Taxonomy" id="645991"/>
    <lineage>
        <taxon>Bacteria</taxon>
        <taxon>Bacillati</taxon>
        <taxon>Bacillota</taxon>
        <taxon>Clostridia</taxon>
        <taxon>Eubacteriales</taxon>
        <taxon>Desulfitobacteriaceae</taxon>
        <taxon>Syntrophobotulus</taxon>
    </lineage>
</organism>
<dbReference type="SMART" id="SM00857">
    <property type="entry name" value="Resolvase"/>
    <property type="match status" value="1"/>
</dbReference>
<dbReference type="InterPro" id="IPR006119">
    <property type="entry name" value="Resolv_N"/>
</dbReference>
<dbReference type="EMBL" id="CP002547">
    <property type="protein sequence ID" value="ADY54675.1"/>
    <property type="molecule type" value="Genomic_DNA"/>
</dbReference>
<evidence type="ECO:0000259" key="1">
    <source>
        <dbReference type="PROSITE" id="PS51737"/>
    </source>
</evidence>
<dbReference type="PANTHER" id="PTHR30461:SF23">
    <property type="entry name" value="DNA RECOMBINASE-RELATED"/>
    <property type="match status" value="1"/>
</dbReference>
<dbReference type="SUPFAM" id="SSF53041">
    <property type="entry name" value="Resolvase-like"/>
    <property type="match status" value="1"/>
</dbReference>
<dbReference type="HOGENOM" id="CLU_010686_18_11_9"/>
<dbReference type="CDD" id="cd00338">
    <property type="entry name" value="Ser_Recombinase"/>
    <property type="match status" value="1"/>
</dbReference>
<dbReference type="eggNOG" id="COG1961">
    <property type="taxonomic scope" value="Bacteria"/>
</dbReference>
<evidence type="ECO:0000313" key="3">
    <source>
        <dbReference type="Proteomes" id="UP000007488"/>
    </source>
</evidence>
<reference evidence="2 3" key="1">
    <citation type="journal article" date="2011" name="Stand. Genomic Sci.">
        <title>Complete genome sequence of Syntrophobotulus glycolicus type strain (FlGlyR).</title>
        <authorList>
            <person name="Han C."/>
            <person name="Mwirichia R."/>
            <person name="Chertkov O."/>
            <person name="Held B."/>
            <person name="Lapidus A."/>
            <person name="Nolan M."/>
            <person name="Lucas S."/>
            <person name="Hammon N."/>
            <person name="Deshpande S."/>
            <person name="Cheng J.F."/>
            <person name="Tapia R."/>
            <person name="Goodwin L."/>
            <person name="Pitluck S."/>
            <person name="Huntemann M."/>
            <person name="Liolios K."/>
            <person name="Ivanova N."/>
            <person name="Pagani I."/>
            <person name="Mavromatis K."/>
            <person name="Ovchinikova G."/>
            <person name="Pati A."/>
            <person name="Chen A."/>
            <person name="Palaniappan K."/>
            <person name="Land M."/>
            <person name="Hauser L."/>
            <person name="Brambilla E.M."/>
            <person name="Rohde M."/>
            <person name="Spring S."/>
            <person name="Sikorski J."/>
            <person name="Goker M."/>
            <person name="Woyke T."/>
            <person name="Bristow J."/>
            <person name="Eisen J.A."/>
            <person name="Markowitz V."/>
            <person name="Hugenholtz P."/>
            <person name="Kyrpides N.C."/>
            <person name="Klenk H.P."/>
            <person name="Detter J.C."/>
        </authorList>
    </citation>
    <scope>NUCLEOTIDE SEQUENCE [LARGE SCALE GENOMIC DNA]</scope>
    <source>
        <strain evidence="3">DSM 8271 / FlGlyR</strain>
    </source>
</reference>
<dbReference type="PANTHER" id="PTHR30461">
    <property type="entry name" value="DNA-INVERTASE FROM LAMBDOID PROPHAGE"/>
    <property type="match status" value="1"/>
</dbReference>
<dbReference type="InterPro" id="IPR036162">
    <property type="entry name" value="Resolvase-like_N_sf"/>
</dbReference>
<dbReference type="InterPro" id="IPR038109">
    <property type="entry name" value="DNA_bind_recomb_sf"/>
</dbReference>
<dbReference type="Pfam" id="PF13408">
    <property type="entry name" value="Zn_ribbon_recom"/>
    <property type="match status" value="1"/>
</dbReference>
<proteinExistence type="predicted"/>
<reference evidence="3" key="2">
    <citation type="submission" date="2011-02" db="EMBL/GenBank/DDBJ databases">
        <title>The complete genome of Syntrophobotulus glycolicus DSM 8271.</title>
        <authorList>
            <person name="Lucas S."/>
            <person name="Copeland A."/>
            <person name="Lapidus A."/>
            <person name="Bruce D."/>
            <person name="Goodwin L."/>
            <person name="Pitluck S."/>
            <person name="Kyrpides N."/>
            <person name="Mavromatis K."/>
            <person name="Pagani I."/>
            <person name="Ivanova N."/>
            <person name="Mikhailova N."/>
            <person name="Chertkov O."/>
            <person name="Held B."/>
            <person name="Detter J.C."/>
            <person name="Tapia R."/>
            <person name="Han C."/>
            <person name="Land M."/>
            <person name="Hauser L."/>
            <person name="Markowitz V."/>
            <person name="Cheng J.-F."/>
            <person name="Hugenholtz P."/>
            <person name="Woyke T."/>
            <person name="Wu D."/>
            <person name="Spring S."/>
            <person name="Schroeder M."/>
            <person name="Brambilla E."/>
            <person name="Klenk H.-P."/>
            <person name="Eisen J.A."/>
        </authorList>
    </citation>
    <scope>NUCLEOTIDE SEQUENCE [LARGE SCALE GENOMIC DNA]</scope>
    <source>
        <strain evidence="3">DSM 8271 / FlGlyR</strain>
    </source>
</reference>
<dbReference type="AlphaFoldDB" id="F0SXC9"/>
<keyword evidence="3" id="KW-1185">Reference proteome</keyword>
<gene>
    <name evidence="2" type="ordered locus">Sgly_0308</name>
</gene>
<dbReference type="InterPro" id="IPR011109">
    <property type="entry name" value="DNA_bind_recombinase_dom"/>
</dbReference>
<evidence type="ECO:0000313" key="2">
    <source>
        <dbReference type="EMBL" id="ADY54675.1"/>
    </source>
</evidence>
<dbReference type="InterPro" id="IPR025827">
    <property type="entry name" value="Zn_ribbon_recom_dom"/>
</dbReference>
<sequence>MNNILNSFYGSQGGLNMEVLRGLRAAAYARFSDTKKKKNEKGKGKDINVATIEVQYKKIADFCLGYGINIVAWFKDEGETGTNLDRGDFARLVEGAKMRQFDIVVIYDLTRGSRDVVDWFSFRKEMRTLGLPVLSATEKLGDITNPSDFLTELITVGIGQHHVLQTRLKTMNAIAALAEQGRFCGGIPPLGYDIDVEKKYVVNEREAEAVRDIFRLYAAGKSYSYIVDQMKKNGVVGKRGRPIGVNSLFEILRNERYIGVYSWNKKQMKFFRKWAGGKPNPNAIIIENKIPRIIDDETWGRVKKRMEENKKNRLNKSRINREYLLSGLLKCASCGGSFVGVTTINKKGYEYKFYTCANKRRTRTCSCKNISADEIETLVVMLLKDKLLNGELIEATADAILNFGASPGRENALESIKKEITSLTIKIGNLTRILADGFDSESVREAALDMEKRKKLLEQQLQNTYPVITKPVSRDFLIKELSTDARRVMDEPGCMKEILNKYILNIKIADDKIEINAISDLNTIGCGGQI</sequence>
<dbReference type="Pfam" id="PF07508">
    <property type="entry name" value="Recombinase"/>
    <property type="match status" value="1"/>
</dbReference>
<dbReference type="STRING" id="645991.Sgly_0308"/>
<dbReference type="InterPro" id="IPR050639">
    <property type="entry name" value="SSR_resolvase"/>
</dbReference>
<dbReference type="GO" id="GO:0003677">
    <property type="term" value="F:DNA binding"/>
    <property type="evidence" value="ECO:0007669"/>
    <property type="project" value="InterPro"/>
</dbReference>
<dbReference type="RefSeq" id="WP_013623546.1">
    <property type="nucleotide sequence ID" value="NC_015172.1"/>
</dbReference>
<dbReference type="Gene3D" id="3.90.1750.20">
    <property type="entry name" value="Putative Large Serine Recombinase, Chain B, Domain 2"/>
    <property type="match status" value="1"/>
</dbReference>
<feature type="domain" description="Recombinase" evidence="1">
    <location>
        <begin position="189"/>
        <end position="312"/>
    </location>
</feature>